<protein>
    <submittedName>
        <fullName evidence="2">Uncharacterized protein</fullName>
    </submittedName>
</protein>
<keyword evidence="1" id="KW-0812">Transmembrane</keyword>
<keyword evidence="3" id="KW-1185">Reference proteome</keyword>
<proteinExistence type="predicted"/>
<keyword evidence="1" id="KW-0472">Membrane</keyword>
<gene>
    <name evidence="2" type="ORF">FPE_LOCUS8009</name>
</gene>
<name>A0AAD1Z0T2_9LAMI</name>
<feature type="transmembrane region" description="Helical" evidence="1">
    <location>
        <begin position="82"/>
        <end position="101"/>
    </location>
</feature>
<reference evidence="2" key="1">
    <citation type="submission" date="2023-05" db="EMBL/GenBank/DDBJ databases">
        <authorList>
            <person name="Huff M."/>
        </authorList>
    </citation>
    <scope>NUCLEOTIDE SEQUENCE</scope>
</reference>
<dbReference type="AlphaFoldDB" id="A0AAD1Z0T2"/>
<keyword evidence="1" id="KW-1133">Transmembrane helix</keyword>
<sequence>MRKPESGRKNHVEDHKSSAVKYAWSSALDDLMLVKDPRTVSGRKKQVARFPQSWPSEGHKNKKFRKIPGQYSGYIESHVSEILFKVPIEVMVFYILVVYMLEAWRGSSRILVLLVV</sequence>
<dbReference type="PANTHER" id="PTHR47423:SF2">
    <property type="entry name" value="PROTEIN SQS1"/>
    <property type="match status" value="1"/>
</dbReference>
<organism evidence="2 3">
    <name type="scientific">Fraxinus pennsylvanica</name>
    <dbReference type="NCBI Taxonomy" id="56036"/>
    <lineage>
        <taxon>Eukaryota</taxon>
        <taxon>Viridiplantae</taxon>
        <taxon>Streptophyta</taxon>
        <taxon>Embryophyta</taxon>
        <taxon>Tracheophyta</taxon>
        <taxon>Spermatophyta</taxon>
        <taxon>Magnoliopsida</taxon>
        <taxon>eudicotyledons</taxon>
        <taxon>Gunneridae</taxon>
        <taxon>Pentapetalae</taxon>
        <taxon>asterids</taxon>
        <taxon>lamiids</taxon>
        <taxon>Lamiales</taxon>
        <taxon>Oleaceae</taxon>
        <taxon>Oleeae</taxon>
        <taxon>Fraxinus</taxon>
    </lineage>
</organism>
<evidence type="ECO:0000313" key="2">
    <source>
        <dbReference type="EMBL" id="CAI9760579.1"/>
    </source>
</evidence>
<dbReference type="Proteomes" id="UP000834106">
    <property type="component" value="Chromosome 5"/>
</dbReference>
<accession>A0AAD1Z0T2</accession>
<evidence type="ECO:0000256" key="1">
    <source>
        <dbReference type="SAM" id="Phobius"/>
    </source>
</evidence>
<evidence type="ECO:0000313" key="3">
    <source>
        <dbReference type="Proteomes" id="UP000834106"/>
    </source>
</evidence>
<dbReference type="EMBL" id="OU503040">
    <property type="protein sequence ID" value="CAI9760579.1"/>
    <property type="molecule type" value="Genomic_DNA"/>
</dbReference>
<dbReference type="PANTHER" id="PTHR47423">
    <property type="entry name" value="G-PATCH DOMAIN CONTAINING PROTEIN"/>
    <property type="match status" value="1"/>
</dbReference>